<dbReference type="PROSITE" id="PS00107">
    <property type="entry name" value="PROTEIN_KINASE_ATP"/>
    <property type="match status" value="1"/>
</dbReference>
<proteinExistence type="predicted"/>
<dbReference type="EMBL" id="CP063196">
    <property type="protein sequence ID" value="UOE17938.1"/>
    <property type="molecule type" value="Genomic_DNA"/>
</dbReference>
<evidence type="ECO:0000259" key="8">
    <source>
        <dbReference type="PROSITE" id="PS50011"/>
    </source>
</evidence>
<dbReference type="PROSITE" id="PS50011">
    <property type="entry name" value="PROTEIN_KINASE_DOM"/>
    <property type="match status" value="1"/>
</dbReference>
<feature type="binding site" evidence="5">
    <location>
        <position position="51"/>
    </location>
    <ligand>
        <name>ATP</name>
        <dbReference type="ChEBI" id="CHEBI:30616"/>
    </ligand>
</feature>
<feature type="region of interest" description="Disordered" evidence="6">
    <location>
        <begin position="277"/>
        <end position="399"/>
    </location>
</feature>
<evidence type="ECO:0000256" key="7">
    <source>
        <dbReference type="SAM" id="Phobius"/>
    </source>
</evidence>
<evidence type="ECO:0000256" key="4">
    <source>
        <dbReference type="ARBA" id="ARBA00022840"/>
    </source>
</evidence>
<keyword evidence="9" id="KW-0723">Serine/threonine-protein kinase</keyword>
<dbReference type="Gene3D" id="3.30.200.20">
    <property type="entry name" value="Phosphorylase Kinase, domain 1"/>
    <property type="match status" value="1"/>
</dbReference>
<keyword evidence="1" id="KW-0808">Transferase</keyword>
<evidence type="ECO:0000256" key="3">
    <source>
        <dbReference type="ARBA" id="ARBA00022777"/>
    </source>
</evidence>
<dbReference type="CDD" id="cd14014">
    <property type="entry name" value="STKc_PknB_like"/>
    <property type="match status" value="1"/>
</dbReference>
<dbReference type="SUPFAM" id="SSF56112">
    <property type="entry name" value="Protein kinase-like (PK-like)"/>
    <property type="match status" value="1"/>
</dbReference>
<dbReference type="InterPro" id="IPR017441">
    <property type="entry name" value="Protein_kinase_ATP_BS"/>
</dbReference>
<dbReference type="InterPro" id="IPR008271">
    <property type="entry name" value="Ser/Thr_kinase_AS"/>
</dbReference>
<dbReference type="InterPro" id="IPR000719">
    <property type="entry name" value="Prot_kinase_dom"/>
</dbReference>
<name>A0AA97LTU5_9ACTN</name>
<keyword evidence="7" id="KW-0812">Transmembrane</keyword>
<evidence type="ECO:0000256" key="1">
    <source>
        <dbReference type="ARBA" id="ARBA00022679"/>
    </source>
</evidence>
<dbReference type="RefSeq" id="WP_068688760.1">
    <property type="nucleotide sequence ID" value="NZ_CP063196.1"/>
</dbReference>
<feature type="compositionally biased region" description="Low complexity" evidence="6">
    <location>
        <begin position="309"/>
        <end position="319"/>
    </location>
</feature>
<keyword evidence="7" id="KW-1133">Transmembrane helix</keyword>
<evidence type="ECO:0000313" key="10">
    <source>
        <dbReference type="Proteomes" id="UP000265719"/>
    </source>
</evidence>
<gene>
    <name evidence="9" type="ORF">NI17_013810</name>
</gene>
<keyword evidence="3 9" id="KW-0418">Kinase</keyword>
<dbReference type="Gene3D" id="1.10.510.10">
    <property type="entry name" value="Transferase(Phosphotransferase) domain 1"/>
    <property type="match status" value="1"/>
</dbReference>
<dbReference type="InterPro" id="IPR011009">
    <property type="entry name" value="Kinase-like_dom_sf"/>
</dbReference>
<dbReference type="GO" id="GO:0005524">
    <property type="term" value="F:ATP binding"/>
    <property type="evidence" value="ECO:0007669"/>
    <property type="project" value="UniProtKB-UniRule"/>
</dbReference>
<keyword evidence="7" id="KW-0472">Membrane</keyword>
<dbReference type="PROSITE" id="PS00108">
    <property type="entry name" value="PROTEIN_KINASE_ST"/>
    <property type="match status" value="1"/>
</dbReference>
<keyword evidence="2 5" id="KW-0547">Nucleotide-binding</keyword>
<accession>A0AA97LTU5</accession>
<dbReference type="KEGG" id="thao:NI17_013810"/>
<dbReference type="PANTHER" id="PTHR43289:SF34">
    <property type="entry name" value="SERINE_THREONINE-PROTEIN KINASE YBDM-RELATED"/>
    <property type="match status" value="1"/>
</dbReference>
<dbReference type="Proteomes" id="UP000265719">
    <property type="component" value="Chromosome"/>
</dbReference>
<dbReference type="AlphaFoldDB" id="A0AA97LTU5"/>
<dbReference type="PANTHER" id="PTHR43289">
    <property type="entry name" value="MITOGEN-ACTIVATED PROTEIN KINASE KINASE KINASE 20-RELATED"/>
    <property type="match status" value="1"/>
</dbReference>
<keyword evidence="4 5" id="KW-0067">ATP-binding</keyword>
<evidence type="ECO:0000256" key="5">
    <source>
        <dbReference type="PROSITE-ProRule" id="PRU10141"/>
    </source>
</evidence>
<dbReference type="SMART" id="SM00220">
    <property type="entry name" value="S_TKc"/>
    <property type="match status" value="1"/>
</dbReference>
<dbReference type="Pfam" id="PF00069">
    <property type="entry name" value="Pkinase"/>
    <property type="match status" value="1"/>
</dbReference>
<feature type="transmembrane region" description="Helical" evidence="7">
    <location>
        <begin position="410"/>
        <end position="432"/>
    </location>
</feature>
<organism evidence="9 10">
    <name type="scientific">Thermobifida halotolerans</name>
    <dbReference type="NCBI Taxonomy" id="483545"/>
    <lineage>
        <taxon>Bacteria</taxon>
        <taxon>Bacillati</taxon>
        <taxon>Actinomycetota</taxon>
        <taxon>Actinomycetes</taxon>
        <taxon>Streptosporangiales</taxon>
        <taxon>Nocardiopsidaceae</taxon>
        <taxon>Thermobifida</taxon>
    </lineage>
</organism>
<evidence type="ECO:0000313" key="9">
    <source>
        <dbReference type="EMBL" id="UOE17938.1"/>
    </source>
</evidence>
<feature type="compositionally biased region" description="Pro residues" evidence="6">
    <location>
        <begin position="320"/>
        <end position="357"/>
    </location>
</feature>
<evidence type="ECO:0000256" key="2">
    <source>
        <dbReference type="ARBA" id="ARBA00022741"/>
    </source>
</evidence>
<feature type="domain" description="Protein kinase" evidence="8">
    <location>
        <begin position="23"/>
        <end position="287"/>
    </location>
</feature>
<evidence type="ECO:0000256" key="6">
    <source>
        <dbReference type="SAM" id="MobiDB-lite"/>
    </source>
</evidence>
<protein>
    <submittedName>
        <fullName evidence="9">Serine/threonine protein kinase</fullName>
    </submittedName>
</protein>
<reference evidence="9" key="1">
    <citation type="submission" date="2020-10" db="EMBL/GenBank/DDBJ databases">
        <title>De novo genome project of the cellulose decomposer Thermobifida halotolerans type strain.</title>
        <authorList>
            <person name="Nagy I."/>
            <person name="Horvath B."/>
            <person name="Kukolya J."/>
            <person name="Nagy I."/>
            <person name="Orsini M."/>
        </authorList>
    </citation>
    <scope>NUCLEOTIDE SEQUENCE</scope>
    <source>
        <strain evidence="9">DSM 44931</strain>
    </source>
</reference>
<sequence length="664" mass="68493">MTPNGHERARPLRTGDPTELGGYRIVGRLGRGGMGTVYLGRSAEGRTVAIKLIHPDLSDDTAFRRRFAREVAAARRVARFSTAAVIDARLDGDPLFIVSEYVAGPNLAEAVKTGGPMHGGTLESLAMGVAAALTAIHGAGVVHRDLKPANVLLSSVGPKVIDFGIARAMDDDSAVTRSSQLMGTPAYLAPELIAGEPPATPSDIFSWGCLVAYAGTGRAPFDGPTVPAVLHQIISEPPNLSGLDPAMRELVESALGKFPDNRPTAQELLNRLIGQEAPSPDAVHETVARSWTPPSVARPAPESTPSGPNPAAHAVAAPPAGTPPTGQPAAAAPPPGQLPGPPGTPPTGQPAAAPPVPGGTGTAAHVPGTPPGGQRRPGDNALPESPAPWGGPGQDTPRLRRRRRLHPGKAVGAGATALALVAAAVLGGVWLFGGPGVPQGIQIYADDFTTRDGWDDRDFDPENTFYRWGYHQGGYALSADGDSQPATGYPAPVDDLPEQVRISATARVLSGPAYGTFGLYCFRNDDGDDNTTAYTASVRVDGTEAEIRRDGGPQGSTHLERVTGDPLPGFAGTPGDAEEPAVNTLDFTCELDAETDTIGLNLWINGEHVLEAVDGNPLPHDGEGAPQTGITAARGVGGGGDIVVVFDDFAVYRLGDGETGDPEG</sequence>
<dbReference type="GO" id="GO:0004674">
    <property type="term" value="F:protein serine/threonine kinase activity"/>
    <property type="evidence" value="ECO:0007669"/>
    <property type="project" value="UniProtKB-KW"/>
</dbReference>
<keyword evidence="10" id="KW-1185">Reference proteome</keyword>